<feature type="region of interest" description="Disordered" evidence="1">
    <location>
        <begin position="70"/>
        <end position="99"/>
    </location>
</feature>
<reference evidence="2" key="1">
    <citation type="journal article" date="2020" name="Phytopathology">
        <title>Genome Sequence Resources of Colletotrichum truncatum, C. plurivorum, C. musicola, and C. sojae: Four Species Pathogenic to Soybean (Glycine max).</title>
        <authorList>
            <person name="Rogerio F."/>
            <person name="Boufleur T.R."/>
            <person name="Ciampi-Guillardi M."/>
            <person name="Sukno S.A."/>
            <person name="Thon M.R."/>
            <person name="Massola Junior N.S."/>
            <person name="Baroncelli R."/>
        </authorList>
    </citation>
    <scope>NUCLEOTIDE SEQUENCE</scope>
    <source>
        <strain evidence="2">LFN00145</strain>
    </source>
</reference>
<dbReference type="EMBL" id="WIGO01000332">
    <property type="protein sequence ID" value="KAF6816711.1"/>
    <property type="molecule type" value="Genomic_DNA"/>
</dbReference>
<protein>
    <submittedName>
        <fullName evidence="2">Uncharacterized protein</fullName>
    </submittedName>
</protein>
<keyword evidence="3" id="KW-1185">Reference proteome</keyword>
<dbReference type="Proteomes" id="UP000654918">
    <property type="component" value="Unassembled WGS sequence"/>
</dbReference>
<evidence type="ECO:0000313" key="3">
    <source>
        <dbReference type="Proteomes" id="UP000654918"/>
    </source>
</evidence>
<organism evidence="2 3">
    <name type="scientific">Colletotrichum plurivorum</name>
    <dbReference type="NCBI Taxonomy" id="2175906"/>
    <lineage>
        <taxon>Eukaryota</taxon>
        <taxon>Fungi</taxon>
        <taxon>Dikarya</taxon>
        <taxon>Ascomycota</taxon>
        <taxon>Pezizomycotina</taxon>
        <taxon>Sordariomycetes</taxon>
        <taxon>Hypocreomycetidae</taxon>
        <taxon>Glomerellales</taxon>
        <taxon>Glomerellaceae</taxon>
        <taxon>Colletotrichum</taxon>
        <taxon>Colletotrichum orchidearum species complex</taxon>
    </lineage>
</organism>
<name>A0A8H6JPY3_9PEZI</name>
<gene>
    <name evidence="2" type="ORF">CPLU01_13797</name>
</gene>
<evidence type="ECO:0000313" key="2">
    <source>
        <dbReference type="EMBL" id="KAF6816711.1"/>
    </source>
</evidence>
<accession>A0A8H6JPY3</accession>
<comment type="caution">
    <text evidence="2">The sequence shown here is derived from an EMBL/GenBank/DDBJ whole genome shotgun (WGS) entry which is preliminary data.</text>
</comment>
<feature type="compositionally biased region" description="Basic and acidic residues" evidence="1">
    <location>
        <begin position="86"/>
        <end position="99"/>
    </location>
</feature>
<feature type="region of interest" description="Disordered" evidence="1">
    <location>
        <begin position="319"/>
        <end position="392"/>
    </location>
</feature>
<feature type="compositionally biased region" description="Low complexity" evidence="1">
    <location>
        <begin position="70"/>
        <end position="80"/>
    </location>
</feature>
<proteinExistence type="predicted"/>
<sequence>MSTACPGRERRCRDDSNWLSGRGGDQSAHVRAVWGSRSMMPVLNAVGANGTGQPGGATLIPIRGQEPLASCSLSGSESTSCQDMGMSRRPEKPMPADPRRYPCRYQMALVCSGQRFEQAAQRATAGVPRQNPRGVSADVVPSVHVALGEGATISRSRGGQRLARMPLTAEIRPQEIVKARTARMPIALISGSKTYVLGRSDRSSPSWMASSVTWPPVSFAYALGEGWHDRIGARAGTGANGGAVAERKAGLGCPPSAKRPGVTPGQHPTSWTLLPVGVCAGDRFRAVGDRGGLTIPGMGPDSFLPSSCRPVNFDVSPPHCHQTRGTGKGSDLPSSTPGTSCRGRLLSDKPNIGDSAHGQALLRRCSRLQPQDRPAPTERGRLAPPLLGGVPF</sequence>
<evidence type="ECO:0000256" key="1">
    <source>
        <dbReference type="SAM" id="MobiDB-lite"/>
    </source>
</evidence>
<dbReference type="AlphaFoldDB" id="A0A8H6JPY3"/>